<keyword evidence="1" id="KW-0472">Membrane</keyword>
<dbReference type="EMBL" id="CZBO01000005">
    <property type="protein sequence ID" value="CUQ23219.1"/>
    <property type="molecule type" value="Genomic_DNA"/>
</dbReference>
<feature type="domain" description="DUF218" evidence="2">
    <location>
        <begin position="33"/>
        <end position="168"/>
    </location>
</feature>
<evidence type="ECO:0000313" key="3">
    <source>
        <dbReference type="EMBL" id="CUQ23219.1"/>
    </source>
</evidence>
<sequence>MCKIIFFVIVVIFLILILKITITHKISKPKRSDVIIILGCNLNSIFMTQRLKKGEELYKKNMGKYIIVTGKGTGLLTEGEGMKNILVSKGIDENIILVENNARNTYENLKFSKDIMDRKKLRSAIIVSDSYHLARIKMIAKNIGIEATVYGEQCKYYSKYEVRAILREIPAYIKDFFISKFKK</sequence>
<dbReference type="InterPro" id="IPR014729">
    <property type="entry name" value="Rossmann-like_a/b/a_fold"/>
</dbReference>
<proteinExistence type="predicted"/>
<feature type="transmembrane region" description="Helical" evidence="1">
    <location>
        <begin position="6"/>
        <end position="22"/>
    </location>
</feature>
<dbReference type="Proteomes" id="UP000095563">
    <property type="component" value="Unassembled WGS sequence"/>
</dbReference>
<dbReference type="Pfam" id="PF02698">
    <property type="entry name" value="DUF218"/>
    <property type="match status" value="1"/>
</dbReference>
<organism evidence="3 4">
    <name type="scientific">Clostridium baratii</name>
    <dbReference type="NCBI Taxonomy" id="1561"/>
    <lineage>
        <taxon>Bacteria</taxon>
        <taxon>Bacillati</taxon>
        <taxon>Bacillota</taxon>
        <taxon>Clostridia</taxon>
        <taxon>Eubacteriales</taxon>
        <taxon>Clostridiaceae</taxon>
        <taxon>Clostridium</taxon>
    </lineage>
</organism>
<accession>A0A174UW64</accession>
<dbReference type="Gene3D" id="3.40.50.620">
    <property type="entry name" value="HUPs"/>
    <property type="match status" value="1"/>
</dbReference>
<evidence type="ECO:0000256" key="1">
    <source>
        <dbReference type="SAM" id="Phobius"/>
    </source>
</evidence>
<evidence type="ECO:0000259" key="2">
    <source>
        <dbReference type="Pfam" id="PF02698"/>
    </source>
</evidence>
<name>A0A174UW64_9CLOT</name>
<dbReference type="CDD" id="cd06259">
    <property type="entry name" value="YdcF-like"/>
    <property type="match status" value="1"/>
</dbReference>
<protein>
    <submittedName>
        <fullName evidence="3">Membrane associated protein</fullName>
    </submittedName>
</protein>
<dbReference type="PANTHER" id="PTHR30336:SF4">
    <property type="entry name" value="ENVELOPE BIOGENESIS FACTOR ELYC"/>
    <property type="match status" value="1"/>
</dbReference>
<keyword evidence="1" id="KW-1133">Transmembrane helix</keyword>
<dbReference type="AlphaFoldDB" id="A0A174UW64"/>
<dbReference type="PANTHER" id="PTHR30336">
    <property type="entry name" value="INNER MEMBRANE PROTEIN, PROBABLE PERMEASE"/>
    <property type="match status" value="1"/>
</dbReference>
<reference evidence="3 4" key="1">
    <citation type="submission" date="2015-09" db="EMBL/GenBank/DDBJ databases">
        <authorList>
            <consortium name="Pathogen Informatics"/>
        </authorList>
    </citation>
    <scope>NUCLEOTIDE SEQUENCE [LARGE SCALE GENOMIC DNA]</scope>
    <source>
        <strain evidence="3 4">2789STDY5834956</strain>
    </source>
</reference>
<dbReference type="InterPro" id="IPR003848">
    <property type="entry name" value="DUF218"/>
</dbReference>
<evidence type="ECO:0000313" key="4">
    <source>
        <dbReference type="Proteomes" id="UP000095563"/>
    </source>
</evidence>
<dbReference type="GO" id="GO:0005886">
    <property type="term" value="C:plasma membrane"/>
    <property type="evidence" value="ECO:0007669"/>
    <property type="project" value="TreeGrafter"/>
</dbReference>
<keyword evidence="1" id="KW-0812">Transmembrane</keyword>
<gene>
    <name evidence="3" type="ORF">ERS852568_02435</name>
</gene>
<dbReference type="InterPro" id="IPR051599">
    <property type="entry name" value="Cell_Envelope_Assoc"/>
</dbReference>
<dbReference type="RefSeq" id="WP_172678546.1">
    <property type="nucleotide sequence ID" value="NZ_CZBO01000005.1"/>
</dbReference>
<dbReference type="GO" id="GO:0043164">
    <property type="term" value="P:Gram-negative-bacterium-type cell wall biogenesis"/>
    <property type="evidence" value="ECO:0007669"/>
    <property type="project" value="TreeGrafter"/>
</dbReference>
<dbReference type="GO" id="GO:0000270">
    <property type="term" value="P:peptidoglycan metabolic process"/>
    <property type="evidence" value="ECO:0007669"/>
    <property type="project" value="TreeGrafter"/>
</dbReference>